<gene>
    <name evidence="2" type="ORF">SACC_21500</name>
</gene>
<organism evidence="2 3">
    <name type="scientific">Saccharolobus caldissimus</name>
    <dbReference type="NCBI Taxonomy" id="1702097"/>
    <lineage>
        <taxon>Archaea</taxon>
        <taxon>Thermoproteota</taxon>
        <taxon>Thermoprotei</taxon>
        <taxon>Sulfolobales</taxon>
        <taxon>Sulfolobaceae</taxon>
        <taxon>Saccharolobus</taxon>
    </lineage>
</organism>
<sequence>MIWIEDEEGKRYKCDYNGNCENLALVRVNSKEYEGGRILSIEAKSMVKLSKFPIEMELNINYERVLSLTSQQIYSEIYGKAFTYYNQLALDEKPLTEPPKEIKYEIKQLEHDKYIRTYPCWLYLVFGNIPDYTVFSLLENGGKYTALFTLSHNDVTAYLFSKNKIKIYTGYNTDTIKESYFLSMGFSEDPYKAIENAISIASKSLLSFRLRKEKEIPNKLLRGLGWCSWNALLTRDLSEENVIRIVKGLIERGIKISWVIIDDGWQDQTPDKALKSLKPSVNKFPNGFKTVISSLKSLGVKYVGLWHTINAHWGGMTYDFLKSNNVKGHFSAFLSSYVPPPSLDDAIDFYMKFDGNILREGFDFVKVDNQWVLHAIYDGFPIGKVSRDLQFALQIVLGNNIINCMSMTPENYCNYFYSNLMRNSIDYVPFWKEGAKLHLLFNAYNSLVTSQITYPDYDMFISYDPYAEVHLIARVFSGGPIYITDRHPEKTNLELLKLILLPNGEVVRVDEPGMITPDILFKNPLTDKVLLKIKSKVKGYDAIAFFNLNSEEVEEVFDVKDNWYYKVLSKELGKGNLRIKLKELKAEIVIILPKGKSVIGLKEFLLPPYAVEIINDKIIVSKADGTLLYIKDSKLEEIKVREGQEVKIDILQGV</sequence>
<dbReference type="GeneID" id="68866881"/>
<proteinExistence type="predicted"/>
<dbReference type="Gene3D" id="3.20.20.70">
    <property type="entry name" value="Aldolase class I"/>
    <property type="match status" value="1"/>
</dbReference>
<name>A0AAQ4CTK2_9CREN</name>
<accession>A0AAQ4CTK2</accession>
<evidence type="ECO:0000256" key="1">
    <source>
        <dbReference type="ARBA" id="ARBA00023277"/>
    </source>
</evidence>
<dbReference type="PANTHER" id="PTHR31268:SF32">
    <property type="entry name" value="GALACTINOL--SUCROSE GALACTOSYLTRANSFERASE 2-RELATED"/>
    <property type="match status" value="1"/>
</dbReference>
<dbReference type="Pfam" id="PF05691">
    <property type="entry name" value="Raffinose_syn"/>
    <property type="match status" value="2"/>
</dbReference>
<dbReference type="InterPro" id="IPR013785">
    <property type="entry name" value="Aldolase_TIM"/>
</dbReference>
<dbReference type="InterPro" id="IPR008811">
    <property type="entry name" value="Glycosyl_hydrolases_36"/>
</dbReference>
<dbReference type="InterPro" id="IPR017853">
    <property type="entry name" value="GH"/>
</dbReference>
<dbReference type="SUPFAM" id="SSF51445">
    <property type="entry name" value="(Trans)glycosidases"/>
    <property type="match status" value="1"/>
</dbReference>
<protein>
    <submittedName>
        <fullName evidence="2">Alpha-galactosidase</fullName>
    </submittedName>
</protein>
<keyword evidence="1" id="KW-0119">Carbohydrate metabolism</keyword>
<dbReference type="PANTHER" id="PTHR31268">
    <property type="match status" value="1"/>
</dbReference>
<evidence type="ECO:0000313" key="2">
    <source>
        <dbReference type="EMBL" id="BDB99133.1"/>
    </source>
</evidence>
<evidence type="ECO:0000313" key="3">
    <source>
        <dbReference type="Proteomes" id="UP001319921"/>
    </source>
</evidence>
<reference evidence="2 3" key="1">
    <citation type="journal article" date="2022" name="Microbiol. Resour. Announc.">
        <title>Complete Genome Sequence of the Hyperthermophilic and Acidophilic Archaeon Saccharolobus caldissimus Strain HS-3T.</title>
        <authorList>
            <person name="Sakai H.D."/>
            <person name="Kurosawa N."/>
        </authorList>
    </citation>
    <scope>NUCLEOTIDE SEQUENCE [LARGE SCALE GENOMIC DNA]</scope>
    <source>
        <strain evidence="2 3">JCM32116</strain>
    </source>
</reference>
<dbReference type="RefSeq" id="WP_229569481.1">
    <property type="nucleotide sequence ID" value="NZ_AP025226.1"/>
</dbReference>
<dbReference type="Proteomes" id="UP001319921">
    <property type="component" value="Chromosome"/>
</dbReference>
<dbReference type="KEGG" id="scas:SACC_21500"/>
<keyword evidence="3" id="KW-1185">Reference proteome</keyword>
<dbReference type="EMBL" id="AP025226">
    <property type="protein sequence ID" value="BDB99133.1"/>
    <property type="molecule type" value="Genomic_DNA"/>
</dbReference>
<dbReference type="AlphaFoldDB" id="A0AAQ4CTK2"/>